<reference evidence="5 6" key="1">
    <citation type="submission" date="2019-02" db="EMBL/GenBank/DDBJ databases">
        <title>Polymorphobacter sp. isolated from the lake at the Tibet of China.</title>
        <authorList>
            <person name="Li A."/>
        </authorList>
    </citation>
    <scope>NUCLEOTIDE SEQUENCE [LARGE SCALE GENOMIC DNA]</scope>
    <source>
        <strain evidence="5 6">DJ1R-1</strain>
    </source>
</reference>
<dbReference type="InterPro" id="IPR036388">
    <property type="entry name" value="WH-like_DNA-bd_sf"/>
</dbReference>
<dbReference type="PROSITE" id="PS50949">
    <property type="entry name" value="HTH_GNTR"/>
    <property type="match status" value="1"/>
</dbReference>
<organism evidence="5 6">
    <name type="scientific">Glacieibacterium arshaanense</name>
    <dbReference type="NCBI Taxonomy" id="2511025"/>
    <lineage>
        <taxon>Bacteria</taxon>
        <taxon>Pseudomonadati</taxon>
        <taxon>Pseudomonadota</taxon>
        <taxon>Alphaproteobacteria</taxon>
        <taxon>Sphingomonadales</taxon>
        <taxon>Sphingosinicellaceae</taxon>
        <taxon>Glacieibacterium</taxon>
    </lineage>
</organism>
<protein>
    <submittedName>
        <fullName evidence="5">GntR family transcriptional regulator</fullName>
    </submittedName>
</protein>
<evidence type="ECO:0000313" key="6">
    <source>
        <dbReference type="Proteomes" id="UP000297737"/>
    </source>
</evidence>
<feature type="domain" description="HTH gntR-type" evidence="4">
    <location>
        <begin position="6"/>
        <end position="73"/>
    </location>
</feature>
<keyword evidence="3" id="KW-0804">Transcription</keyword>
<dbReference type="RefSeq" id="WP_135244752.1">
    <property type="nucleotide sequence ID" value="NZ_SIHO01000001.1"/>
</dbReference>
<name>A0A4Y9ESZ4_9SPHN</name>
<dbReference type="Gene3D" id="1.10.10.10">
    <property type="entry name" value="Winged helix-like DNA-binding domain superfamily/Winged helix DNA-binding domain"/>
    <property type="match status" value="1"/>
</dbReference>
<dbReference type="PANTHER" id="PTHR38445">
    <property type="entry name" value="HTH-TYPE TRANSCRIPTIONAL REPRESSOR YTRA"/>
    <property type="match status" value="1"/>
</dbReference>
<dbReference type="InterPro" id="IPR000524">
    <property type="entry name" value="Tscrpt_reg_HTH_GntR"/>
</dbReference>
<gene>
    <name evidence="5" type="ORF">EUV02_03140</name>
</gene>
<dbReference type="GO" id="GO:0003677">
    <property type="term" value="F:DNA binding"/>
    <property type="evidence" value="ECO:0007669"/>
    <property type="project" value="UniProtKB-KW"/>
</dbReference>
<dbReference type="SUPFAM" id="SSF46785">
    <property type="entry name" value="Winged helix' DNA-binding domain"/>
    <property type="match status" value="1"/>
</dbReference>
<evidence type="ECO:0000259" key="4">
    <source>
        <dbReference type="PROSITE" id="PS50949"/>
    </source>
</evidence>
<keyword evidence="1" id="KW-0805">Transcription regulation</keyword>
<accession>A0A4Y9ESZ4</accession>
<dbReference type="Proteomes" id="UP000297737">
    <property type="component" value="Unassembled WGS sequence"/>
</dbReference>
<dbReference type="EMBL" id="SIHO01000001">
    <property type="protein sequence ID" value="TFU06028.1"/>
    <property type="molecule type" value="Genomic_DNA"/>
</dbReference>
<dbReference type="Gene3D" id="6.10.250.1220">
    <property type="match status" value="1"/>
</dbReference>
<sequence length="112" mass="12413">MWQDDRPIYLQIRDIIVVRILDNVHGDGPLPSVRALAAELDVNPLTVAKAYQELQLAGLVVAKKGVGLYVEQGARAALLKSERAAFLETEWPRIKRRIAQLGLAPEDLFAQA</sequence>
<dbReference type="GO" id="GO:0003700">
    <property type="term" value="F:DNA-binding transcription factor activity"/>
    <property type="evidence" value="ECO:0007669"/>
    <property type="project" value="InterPro"/>
</dbReference>
<evidence type="ECO:0000256" key="3">
    <source>
        <dbReference type="ARBA" id="ARBA00023163"/>
    </source>
</evidence>
<dbReference type="CDD" id="cd07377">
    <property type="entry name" value="WHTH_GntR"/>
    <property type="match status" value="1"/>
</dbReference>
<dbReference type="InterPro" id="IPR036390">
    <property type="entry name" value="WH_DNA-bd_sf"/>
</dbReference>
<dbReference type="AlphaFoldDB" id="A0A4Y9ESZ4"/>
<evidence type="ECO:0000256" key="1">
    <source>
        <dbReference type="ARBA" id="ARBA00023015"/>
    </source>
</evidence>
<dbReference type="OrthoDB" id="162505at2"/>
<proteinExistence type="predicted"/>
<dbReference type="Pfam" id="PF00392">
    <property type="entry name" value="GntR"/>
    <property type="match status" value="1"/>
</dbReference>
<evidence type="ECO:0000313" key="5">
    <source>
        <dbReference type="EMBL" id="TFU06028.1"/>
    </source>
</evidence>
<dbReference type="SMART" id="SM00345">
    <property type="entry name" value="HTH_GNTR"/>
    <property type="match status" value="1"/>
</dbReference>
<keyword evidence="2" id="KW-0238">DNA-binding</keyword>
<comment type="caution">
    <text evidence="5">The sequence shown here is derived from an EMBL/GenBank/DDBJ whole genome shotgun (WGS) entry which is preliminary data.</text>
</comment>
<evidence type="ECO:0000256" key="2">
    <source>
        <dbReference type="ARBA" id="ARBA00023125"/>
    </source>
</evidence>
<keyword evidence="6" id="KW-1185">Reference proteome</keyword>
<dbReference type="PANTHER" id="PTHR38445:SF10">
    <property type="entry name" value="GNTR-FAMILY TRANSCRIPTIONAL REGULATOR"/>
    <property type="match status" value="1"/>
</dbReference>